<dbReference type="AlphaFoldDB" id="A0A0C2A7F6"/>
<comment type="caution">
    <text evidence="1">The sequence shown here is derived from an EMBL/GenBank/DDBJ whole genome shotgun (WGS) entry which is preliminary data.</text>
</comment>
<evidence type="ECO:0000313" key="1">
    <source>
        <dbReference type="EMBL" id="KIG19453.1"/>
    </source>
</evidence>
<evidence type="ECO:0000313" key="2">
    <source>
        <dbReference type="Proteomes" id="UP000031599"/>
    </source>
</evidence>
<dbReference type="EMBL" id="JMCC02000002">
    <property type="protein sequence ID" value="KIG19453.1"/>
    <property type="molecule type" value="Genomic_DNA"/>
</dbReference>
<accession>A0A0C2A7F6</accession>
<proteinExistence type="predicted"/>
<organism evidence="1 2">
    <name type="scientific">Enhygromyxa salina</name>
    <dbReference type="NCBI Taxonomy" id="215803"/>
    <lineage>
        <taxon>Bacteria</taxon>
        <taxon>Pseudomonadati</taxon>
        <taxon>Myxococcota</taxon>
        <taxon>Polyangia</taxon>
        <taxon>Nannocystales</taxon>
        <taxon>Nannocystaceae</taxon>
        <taxon>Enhygromyxa</taxon>
    </lineage>
</organism>
<dbReference type="Proteomes" id="UP000031599">
    <property type="component" value="Unassembled WGS sequence"/>
</dbReference>
<protein>
    <submittedName>
        <fullName evidence="1">Uncharacterized protein</fullName>
    </submittedName>
</protein>
<gene>
    <name evidence="1" type="ORF">DB30_02734</name>
</gene>
<name>A0A0C2A7F6_9BACT</name>
<sequence length="39" mass="4235">MPTSRPGIRAAAGTLCFVDRQGMTVPAWVERFGLSRLAD</sequence>
<reference evidence="1 2" key="1">
    <citation type="submission" date="2014-12" db="EMBL/GenBank/DDBJ databases">
        <title>Genome assembly of Enhygromyxa salina DSM 15201.</title>
        <authorList>
            <person name="Sharma G."/>
            <person name="Subramanian S."/>
        </authorList>
    </citation>
    <scope>NUCLEOTIDE SEQUENCE [LARGE SCALE GENOMIC DNA]</scope>
    <source>
        <strain evidence="1 2">DSM 15201</strain>
    </source>
</reference>